<accession>A0A8S5QU47</accession>
<proteinExistence type="predicted"/>
<evidence type="ECO:0000313" key="1">
    <source>
        <dbReference type="EMBL" id="DAE22608.1"/>
    </source>
</evidence>
<protein>
    <submittedName>
        <fullName evidence="1">Acetylornithine deacetylase</fullName>
    </submittedName>
</protein>
<name>A0A8S5QU47_9CAUD</name>
<reference evidence="1" key="1">
    <citation type="journal article" date="2021" name="Proc. Natl. Acad. Sci. U.S.A.">
        <title>A Catalog of Tens of Thousands of Viruses from Human Metagenomes Reveals Hidden Associations with Chronic Diseases.</title>
        <authorList>
            <person name="Tisza M.J."/>
            <person name="Buck C.B."/>
        </authorList>
    </citation>
    <scope>NUCLEOTIDE SEQUENCE</scope>
    <source>
        <strain evidence="1">Ct5co22</strain>
    </source>
</reference>
<sequence>MVRDIPEAALEPREPEEMPKCPCCGWECNTLYRARDGEIVGCENCIDTLDAVDNRYLAD</sequence>
<dbReference type="EMBL" id="BK015735">
    <property type="protein sequence ID" value="DAE22608.1"/>
    <property type="molecule type" value="Genomic_DNA"/>
</dbReference>
<organism evidence="1">
    <name type="scientific">Siphoviridae sp. ct5co22</name>
    <dbReference type="NCBI Taxonomy" id="2826294"/>
    <lineage>
        <taxon>Viruses</taxon>
        <taxon>Duplodnaviria</taxon>
        <taxon>Heunggongvirae</taxon>
        <taxon>Uroviricota</taxon>
        <taxon>Caudoviricetes</taxon>
    </lineage>
</organism>